<proteinExistence type="inferred from homology"/>
<accession>A0A811QGP0</accession>
<sequence>METISYPCSPLLFFPTHEESRYSLWSPQLTLHENATIPADPSPDVREGCELFDTIAIDSSDSHDQHPFDVDVFNHCDERFLCQESANLAAIQDELMEENSLSDLLLTGADAVEAGDSSLALAVLSKLNGLLAGTCENAATSSLGRLAYHFAQGLQSRISGACSPCYPPDPVQSGIMSAHQMIQELSPYVNFAHFTANQAILDATIGDMDIHVIDFNLGEGIQWPSLMSDLARHGGKSFHLTAIITDAVYNDDTYQAAARRLSEFAESLNLPFRYNSLCVRHEEDLDDFSRNCEGPVVVSCDTTNLCYRSGSKLQMLLLCVRKLQPKSVVVIEEVLVRIGKEACLSQASFVEFFFEALNHFTTVFESLSSCFSSSSNRACLRLVEKDMVGPKIQDFVGQYGSVTPEAAAPKVLEGFTSCELSACNIAQARMLVGLFNRSWCRFGGLQLCWRSRPLISVSPVHLFLSTELCDRTLNEDDHRRLEHVLLRIHTIVEEAEGRCITNRGMLLQLKMLMEGMYEGHYMLDRFKIQHAEEDKVEGEVRSLAMSTLTAAKRLRFTSAITKDTPAAFGTGGTANLKGILDSLEAKIQDMREFVMLLGSCPRLPRQPYCTYLFMDKCMFGRHAEKEHVINFLLANDDTHDDCPNLGILPIIGPHRVGKKTLVQHACKDERVRDFFSKILFFKGDDLENGEFAESLEAASGKKCLFVVEFHWNLDEAAWANLKSSFQKVAGHGSKVLLIGRTHEVAKFGTALPVWIKSLSQEEYWYYFKALAFGSMDPDEHPKLASLGMQLATELKGSFLGANILGEMLRSNPNAQFWHAILSSVRALVQEHMFSVGVHPEDLLERNVPVGFTNVSFVGAQSQGCLVYDLREAGPGEDELPLPTSREVLTGVKVPAEDRFDVLVWKSRIPPYCSYIATYERQKAPRHKVGKKNRLALREIQS</sequence>
<feature type="short sequence motif" description="VHIID" evidence="3">
    <location>
        <begin position="210"/>
        <end position="214"/>
    </location>
</feature>
<keyword evidence="5" id="KW-1185">Reference proteome</keyword>
<dbReference type="EMBL" id="CAJGYO010000009">
    <property type="protein sequence ID" value="CAD6255264.1"/>
    <property type="molecule type" value="Genomic_DNA"/>
</dbReference>
<dbReference type="Proteomes" id="UP000604825">
    <property type="component" value="Unassembled WGS sequence"/>
</dbReference>
<comment type="caution">
    <text evidence="3">Lacks conserved residue(s) required for the propagation of feature annotation.</text>
</comment>
<dbReference type="PANTHER" id="PTHR33377:SF66">
    <property type="entry name" value="EXPRESSED PROTEIN"/>
    <property type="match status" value="1"/>
</dbReference>
<dbReference type="Pfam" id="PF03514">
    <property type="entry name" value="GRAS"/>
    <property type="match status" value="1"/>
</dbReference>
<dbReference type="PROSITE" id="PS50985">
    <property type="entry name" value="GRAS"/>
    <property type="match status" value="1"/>
</dbReference>
<dbReference type="AlphaFoldDB" id="A0A811QGP0"/>
<dbReference type="GO" id="GO:0043531">
    <property type="term" value="F:ADP binding"/>
    <property type="evidence" value="ECO:0007669"/>
    <property type="project" value="InterPro"/>
</dbReference>
<evidence type="ECO:0000256" key="3">
    <source>
        <dbReference type="PROSITE-ProRule" id="PRU01191"/>
    </source>
</evidence>
<protein>
    <submittedName>
        <fullName evidence="4">Uncharacterized protein</fullName>
    </submittedName>
</protein>
<evidence type="ECO:0000313" key="4">
    <source>
        <dbReference type="EMBL" id="CAD6255264.1"/>
    </source>
</evidence>
<evidence type="ECO:0000313" key="5">
    <source>
        <dbReference type="Proteomes" id="UP000604825"/>
    </source>
</evidence>
<dbReference type="InterPro" id="IPR005202">
    <property type="entry name" value="TF_GRAS"/>
</dbReference>
<dbReference type="InterPro" id="IPR027417">
    <property type="entry name" value="P-loop_NTPase"/>
</dbReference>
<comment type="caution">
    <text evidence="4">The sequence shown here is derived from an EMBL/GenBank/DDBJ whole genome shotgun (WGS) entry which is preliminary data.</text>
</comment>
<keyword evidence="1" id="KW-0805">Transcription regulation</keyword>
<organism evidence="4 5">
    <name type="scientific">Miscanthus lutarioriparius</name>
    <dbReference type="NCBI Taxonomy" id="422564"/>
    <lineage>
        <taxon>Eukaryota</taxon>
        <taxon>Viridiplantae</taxon>
        <taxon>Streptophyta</taxon>
        <taxon>Embryophyta</taxon>
        <taxon>Tracheophyta</taxon>
        <taxon>Spermatophyta</taxon>
        <taxon>Magnoliopsida</taxon>
        <taxon>Liliopsida</taxon>
        <taxon>Poales</taxon>
        <taxon>Poaceae</taxon>
        <taxon>PACMAD clade</taxon>
        <taxon>Panicoideae</taxon>
        <taxon>Andropogonodae</taxon>
        <taxon>Andropogoneae</taxon>
        <taxon>Saccharinae</taxon>
        <taxon>Miscanthus</taxon>
    </lineage>
</organism>
<evidence type="ECO:0000256" key="1">
    <source>
        <dbReference type="ARBA" id="ARBA00023015"/>
    </source>
</evidence>
<dbReference type="PANTHER" id="PTHR33377">
    <property type="entry name" value="OS10G0134700 PROTEIN-RELATED"/>
    <property type="match status" value="1"/>
</dbReference>
<feature type="region of interest" description="SAW" evidence="3">
    <location>
        <begin position="389"/>
        <end position="461"/>
    </location>
</feature>
<dbReference type="OrthoDB" id="646981at2759"/>
<gene>
    <name evidence="4" type="ORF">NCGR_LOCUS38858</name>
</gene>
<name>A0A811QGP0_9POAL</name>
<comment type="similarity">
    <text evidence="3">Belongs to the GRAS family.</text>
</comment>
<evidence type="ECO:0000256" key="2">
    <source>
        <dbReference type="ARBA" id="ARBA00023163"/>
    </source>
</evidence>
<reference evidence="4" key="1">
    <citation type="submission" date="2020-10" db="EMBL/GenBank/DDBJ databases">
        <authorList>
            <person name="Han B."/>
            <person name="Lu T."/>
            <person name="Zhao Q."/>
            <person name="Huang X."/>
            <person name="Zhao Y."/>
        </authorList>
    </citation>
    <scope>NUCLEOTIDE SEQUENCE</scope>
</reference>
<dbReference type="SUPFAM" id="SSF52540">
    <property type="entry name" value="P-loop containing nucleoside triphosphate hydrolases"/>
    <property type="match status" value="1"/>
</dbReference>
<keyword evidence="2" id="KW-0804">Transcription</keyword>